<evidence type="ECO:0000259" key="5">
    <source>
        <dbReference type="PROSITE" id="PS50110"/>
    </source>
</evidence>
<dbReference type="AlphaFoldDB" id="A0A0J1FXK9"/>
<dbReference type="InterPro" id="IPR011006">
    <property type="entry name" value="CheY-like_superfamily"/>
</dbReference>
<evidence type="ECO:0000259" key="6">
    <source>
        <dbReference type="PROSITE" id="PS50921"/>
    </source>
</evidence>
<feature type="domain" description="Response regulatory" evidence="5">
    <location>
        <begin position="8"/>
        <end position="122"/>
    </location>
</feature>
<dbReference type="Proteomes" id="UP000036356">
    <property type="component" value="Unassembled WGS sequence"/>
</dbReference>
<dbReference type="PIRSF" id="PIRSF036382">
    <property type="entry name" value="RR_antiterm"/>
    <property type="match status" value="1"/>
</dbReference>
<protein>
    <recommendedName>
        <fullName evidence="1">Stage 0 sporulation protein A homolog</fullName>
    </recommendedName>
</protein>
<comment type="function">
    <text evidence="2">May play the central regulatory role in sporulation. It may be an element of the effector pathway responsible for the activation of sporulation genes in response to nutritional stress. Spo0A may act in concert with spo0H (a sigma factor) to control the expression of some genes that are critical to the sporulation process.</text>
</comment>
<dbReference type="InterPro" id="IPR008327">
    <property type="entry name" value="Sig_transdc_resp-reg_antiterm"/>
</dbReference>
<dbReference type="STRING" id="476652.DEAC_c01630"/>
<feature type="coiled-coil region" evidence="4">
    <location>
        <begin position="118"/>
        <end position="145"/>
    </location>
</feature>
<gene>
    <name evidence="7" type="primary">pdtaR</name>
    <name evidence="7" type="ORF">DEAC_c01630</name>
</gene>
<dbReference type="SMART" id="SM01012">
    <property type="entry name" value="ANTAR"/>
    <property type="match status" value="1"/>
</dbReference>
<dbReference type="Gene3D" id="1.10.10.10">
    <property type="entry name" value="Winged helix-like DNA-binding domain superfamily/Winged helix DNA-binding domain"/>
    <property type="match status" value="1"/>
</dbReference>
<dbReference type="Pfam" id="PF03861">
    <property type="entry name" value="ANTAR"/>
    <property type="match status" value="1"/>
</dbReference>
<comment type="caution">
    <text evidence="7">The sequence shown here is derived from an EMBL/GenBank/DDBJ whole genome shotgun (WGS) entry which is preliminary data.</text>
</comment>
<sequence length="197" mass="22815">MSEIRMKRAILVSGKSTLNQEIKSMLPLANYQLLATTDNGMEALRFIHRFEPDLVIMGWNLRGLSSSEVLQNLVLQHLCPIVVVLTQEEHYVLPEVIEADAHHVAVYPWRVLEIVAGIQMAEHRYQRETEHYQQLQRLEEDLKTRKLLFQAMLSIIQQQGISEQDAYKALRDHAMTTRKSLRKVAQEVIKGVWSPTF</sequence>
<evidence type="ECO:0000256" key="4">
    <source>
        <dbReference type="SAM" id="Coils"/>
    </source>
</evidence>
<dbReference type="EMBL" id="LDZY01000001">
    <property type="protein sequence ID" value="KLU67758.1"/>
    <property type="molecule type" value="Genomic_DNA"/>
</dbReference>
<dbReference type="GO" id="GO:0000160">
    <property type="term" value="P:phosphorelay signal transduction system"/>
    <property type="evidence" value="ECO:0007669"/>
    <property type="project" value="InterPro"/>
</dbReference>
<name>A0A0J1FXK9_9FIRM</name>
<dbReference type="InterPro" id="IPR005561">
    <property type="entry name" value="ANTAR"/>
</dbReference>
<evidence type="ECO:0000313" key="8">
    <source>
        <dbReference type="Proteomes" id="UP000036356"/>
    </source>
</evidence>
<dbReference type="PROSITE" id="PS50110">
    <property type="entry name" value="RESPONSE_REGULATORY"/>
    <property type="match status" value="1"/>
</dbReference>
<evidence type="ECO:0000256" key="1">
    <source>
        <dbReference type="ARBA" id="ARBA00018672"/>
    </source>
</evidence>
<dbReference type="InterPro" id="IPR036388">
    <property type="entry name" value="WH-like_DNA-bd_sf"/>
</dbReference>
<dbReference type="PATRIC" id="fig|476652.3.peg.160"/>
<organism evidence="7 8">
    <name type="scientific">Desulfosporosinus acididurans</name>
    <dbReference type="NCBI Taxonomy" id="476652"/>
    <lineage>
        <taxon>Bacteria</taxon>
        <taxon>Bacillati</taxon>
        <taxon>Bacillota</taxon>
        <taxon>Clostridia</taxon>
        <taxon>Eubacteriales</taxon>
        <taxon>Desulfitobacteriaceae</taxon>
        <taxon>Desulfosporosinus</taxon>
    </lineage>
</organism>
<feature type="domain" description="ANTAR" evidence="6">
    <location>
        <begin position="128"/>
        <end position="189"/>
    </location>
</feature>
<dbReference type="InterPro" id="IPR001789">
    <property type="entry name" value="Sig_transdc_resp-reg_receiver"/>
</dbReference>
<evidence type="ECO:0000313" key="7">
    <source>
        <dbReference type="EMBL" id="KLU67758.1"/>
    </source>
</evidence>
<dbReference type="Pfam" id="PF00072">
    <property type="entry name" value="Response_reg"/>
    <property type="match status" value="1"/>
</dbReference>
<proteinExistence type="predicted"/>
<dbReference type="PROSITE" id="PS50921">
    <property type="entry name" value="ANTAR"/>
    <property type="match status" value="1"/>
</dbReference>
<reference evidence="7 8" key="1">
    <citation type="submission" date="2015-06" db="EMBL/GenBank/DDBJ databases">
        <title>Draft genome of the moderately acidophilic sulfate reducer Candidatus Desulfosporosinus acididurans strain M1.</title>
        <authorList>
            <person name="Poehlein A."/>
            <person name="Petzsch P."/>
            <person name="Johnson B.D."/>
            <person name="Schloemann M."/>
            <person name="Daniel R."/>
            <person name="Muehling M."/>
        </authorList>
    </citation>
    <scope>NUCLEOTIDE SEQUENCE [LARGE SCALE GENOMIC DNA]</scope>
    <source>
        <strain evidence="7 8">M1</strain>
    </source>
</reference>
<comment type="caution">
    <text evidence="3">Lacks conserved residue(s) required for the propagation of feature annotation.</text>
</comment>
<dbReference type="GO" id="GO:0003723">
    <property type="term" value="F:RNA binding"/>
    <property type="evidence" value="ECO:0007669"/>
    <property type="project" value="InterPro"/>
</dbReference>
<evidence type="ECO:0000256" key="3">
    <source>
        <dbReference type="PROSITE-ProRule" id="PRU00169"/>
    </source>
</evidence>
<dbReference type="Gene3D" id="3.40.50.2300">
    <property type="match status" value="1"/>
</dbReference>
<evidence type="ECO:0000256" key="2">
    <source>
        <dbReference type="ARBA" id="ARBA00024867"/>
    </source>
</evidence>
<keyword evidence="8" id="KW-1185">Reference proteome</keyword>
<accession>A0A0J1FXK9</accession>
<dbReference type="SUPFAM" id="SSF52172">
    <property type="entry name" value="CheY-like"/>
    <property type="match status" value="1"/>
</dbReference>
<keyword evidence="4" id="KW-0175">Coiled coil</keyword>
<dbReference type="RefSeq" id="WP_242847043.1">
    <property type="nucleotide sequence ID" value="NZ_LDZY01000001.1"/>
</dbReference>